<dbReference type="Proteomes" id="UP000609323">
    <property type="component" value="Unassembled WGS sequence"/>
</dbReference>
<feature type="region of interest" description="Disordered" evidence="1">
    <location>
        <begin position="28"/>
        <end position="50"/>
    </location>
</feature>
<gene>
    <name evidence="2" type="ORF">GCM10010917_28710</name>
</gene>
<feature type="compositionally biased region" description="Basic and acidic residues" evidence="1">
    <location>
        <begin position="40"/>
        <end position="50"/>
    </location>
</feature>
<evidence type="ECO:0000313" key="2">
    <source>
        <dbReference type="EMBL" id="GGA41690.1"/>
    </source>
</evidence>
<proteinExistence type="predicted"/>
<name>A0ABQ1GDL0_9BACL</name>
<evidence type="ECO:0000313" key="3">
    <source>
        <dbReference type="Proteomes" id="UP000609323"/>
    </source>
</evidence>
<protein>
    <submittedName>
        <fullName evidence="2">Uncharacterized protein</fullName>
    </submittedName>
</protein>
<sequence length="50" mass="5750">MTDFDRQIYIEKRKAQYVSFEPGNPGLKTTYSSRESPGGIKDRKEAEILV</sequence>
<dbReference type="EMBL" id="BMHF01000009">
    <property type="protein sequence ID" value="GGA41690.1"/>
    <property type="molecule type" value="Genomic_DNA"/>
</dbReference>
<keyword evidence="3" id="KW-1185">Reference proteome</keyword>
<reference evidence="3" key="1">
    <citation type="journal article" date="2019" name="Int. J. Syst. Evol. Microbiol.">
        <title>The Global Catalogue of Microorganisms (GCM) 10K type strain sequencing project: providing services to taxonomists for standard genome sequencing and annotation.</title>
        <authorList>
            <consortium name="The Broad Institute Genomics Platform"/>
            <consortium name="The Broad Institute Genome Sequencing Center for Infectious Disease"/>
            <person name="Wu L."/>
            <person name="Ma J."/>
        </authorList>
    </citation>
    <scope>NUCLEOTIDE SEQUENCE [LARGE SCALE GENOMIC DNA]</scope>
    <source>
        <strain evidence="3">CGMCC 1.15044</strain>
    </source>
</reference>
<comment type="caution">
    <text evidence="2">The sequence shown here is derived from an EMBL/GenBank/DDBJ whole genome shotgun (WGS) entry which is preliminary data.</text>
</comment>
<accession>A0ABQ1GDL0</accession>
<organism evidence="2 3">
    <name type="scientific">Paenibacillus physcomitrellae</name>
    <dbReference type="NCBI Taxonomy" id="1619311"/>
    <lineage>
        <taxon>Bacteria</taxon>
        <taxon>Bacillati</taxon>
        <taxon>Bacillota</taxon>
        <taxon>Bacilli</taxon>
        <taxon>Bacillales</taxon>
        <taxon>Paenibacillaceae</taxon>
        <taxon>Paenibacillus</taxon>
    </lineage>
</organism>
<evidence type="ECO:0000256" key="1">
    <source>
        <dbReference type="SAM" id="MobiDB-lite"/>
    </source>
</evidence>